<dbReference type="InterPro" id="IPR050266">
    <property type="entry name" value="AB_hydrolase_sf"/>
</dbReference>
<reference evidence="2 3" key="1">
    <citation type="submission" date="2018-03" db="EMBL/GenBank/DDBJ databases">
        <title>Genome sequence of Paenibacillus elgii strain AC13 an antimicrobial compound producing bacteria.</title>
        <authorList>
            <person name="Kurokawa A.S."/>
            <person name="Araujo J.F."/>
            <person name="Costa R.A."/>
            <person name="Ortega D.B."/>
            <person name="Pires A.S."/>
            <person name="Pappas G.J.Jr."/>
            <person name="Franco O.L."/>
            <person name="Barreto C."/>
            <person name="Magalhaes B.S."/>
            <person name="Kruger R.H."/>
        </authorList>
    </citation>
    <scope>NUCLEOTIDE SEQUENCE [LARGE SCALE GENOMIC DNA]</scope>
    <source>
        <strain evidence="2 3">AC13</strain>
    </source>
</reference>
<protein>
    <recommendedName>
        <fullName evidence="1">AB hydrolase-1 domain-containing protein</fullName>
    </recommendedName>
</protein>
<dbReference type="SUPFAM" id="SSF53474">
    <property type="entry name" value="alpha/beta-Hydrolases"/>
    <property type="match status" value="1"/>
</dbReference>
<dbReference type="PRINTS" id="PR00111">
    <property type="entry name" value="ABHYDROLASE"/>
</dbReference>
<dbReference type="Pfam" id="PF00561">
    <property type="entry name" value="Abhydrolase_1"/>
    <property type="match status" value="1"/>
</dbReference>
<dbReference type="Gene3D" id="3.40.50.1820">
    <property type="entry name" value="alpha/beta hydrolase"/>
    <property type="match status" value="1"/>
</dbReference>
<dbReference type="InterPro" id="IPR029058">
    <property type="entry name" value="AB_hydrolase_fold"/>
</dbReference>
<evidence type="ECO:0000313" key="3">
    <source>
        <dbReference type="Proteomes" id="UP000244184"/>
    </source>
</evidence>
<dbReference type="EMBL" id="PYHP01000044">
    <property type="protein sequence ID" value="PUA37961.1"/>
    <property type="molecule type" value="Genomic_DNA"/>
</dbReference>
<dbReference type="GO" id="GO:0016020">
    <property type="term" value="C:membrane"/>
    <property type="evidence" value="ECO:0007669"/>
    <property type="project" value="TreeGrafter"/>
</dbReference>
<dbReference type="Proteomes" id="UP000244184">
    <property type="component" value="Unassembled WGS sequence"/>
</dbReference>
<feature type="domain" description="AB hydrolase-1" evidence="1">
    <location>
        <begin position="5"/>
        <end position="99"/>
    </location>
</feature>
<gene>
    <name evidence="2" type="ORF">C8Z91_17670</name>
</gene>
<comment type="caution">
    <text evidence="2">The sequence shown here is derived from an EMBL/GenBank/DDBJ whole genome shotgun (WGS) entry which is preliminary data.</text>
</comment>
<evidence type="ECO:0000313" key="2">
    <source>
        <dbReference type="EMBL" id="PUA37961.1"/>
    </source>
</evidence>
<dbReference type="PANTHER" id="PTHR43798">
    <property type="entry name" value="MONOACYLGLYCEROL LIPASE"/>
    <property type="match status" value="1"/>
</dbReference>
<proteinExistence type="predicted"/>
<dbReference type="InterPro" id="IPR000073">
    <property type="entry name" value="AB_hydrolase_1"/>
</dbReference>
<name>A0A2T6G1D5_9BACL</name>
<organism evidence="2 3">
    <name type="scientific">Paenibacillus elgii</name>
    <dbReference type="NCBI Taxonomy" id="189691"/>
    <lineage>
        <taxon>Bacteria</taxon>
        <taxon>Bacillati</taxon>
        <taxon>Bacillota</taxon>
        <taxon>Bacilli</taxon>
        <taxon>Bacillales</taxon>
        <taxon>Paenibacillaceae</taxon>
        <taxon>Paenibacillus</taxon>
    </lineage>
</organism>
<accession>A0A2T6G1D5</accession>
<dbReference type="AlphaFoldDB" id="A0A2T6G1D5"/>
<dbReference type="RefSeq" id="WP_108532499.1">
    <property type="nucleotide sequence ID" value="NZ_PYHP01000044.1"/>
</dbReference>
<dbReference type="PANTHER" id="PTHR43798:SF33">
    <property type="entry name" value="HYDROLASE, PUTATIVE (AFU_ORTHOLOGUE AFUA_2G14860)-RELATED"/>
    <property type="match status" value="1"/>
</dbReference>
<evidence type="ECO:0000259" key="1">
    <source>
        <dbReference type="Pfam" id="PF00561"/>
    </source>
</evidence>
<sequence>MGRSLLLHGAGMNSAMWLGEAREYSRSFRVYAVDIPGDPGRSDERQLPLKGSAYAEWLYDVFQALDLRQASLIGISLGAWLAVKFSVSFPDKVDKLALLPDAGHTLTHLAGHIIPFLKSADKR</sequence>